<dbReference type="InterPro" id="IPR029043">
    <property type="entry name" value="GcvT/YgfZ_C"/>
</dbReference>
<evidence type="ECO:0000259" key="9">
    <source>
        <dbReference type="Pfam" id="PF08669"/>
    </source>
</evidence>
<comment type="caution">
    <text evidence="10">The sequence shown here is derived from an EMBL/GenBank/DDBJ whole genome shotgun (WGS) entry which is preliminary data.</text>
</comment>
<dbReference type="PIRSF" id="PIRSF006487">
    <property type="entry name" value="GcvT"/>
    <property type="match status" value="1"/>
</dbReference>
<evidence type="ECO:0000313" key="10">
    <source>
        <dbReference type="EMBL" id="MBS3696421.1"/>
    </source>
</evidence>
<dbReference type="RefSeq" id="WP_107510165.1">
    <property type="nucleotide sequence ID" value="NZ_JAAQPD010000007.1"/>
</dbReference>
<dbReference type="InterPro" id="IPR006222">
    <property type="entry name" value="GCVT_N"/>
</dbReference>
<reference evidence="10 11" key="1">
    <citation type="submission" date="2021-05" db="EMBL/GenBank/DDBJ databases">
        <title>Staphylococcus fleurettii isolated from lake water in First Nation community in Manitoba, Canada.</title>
        <authorList>
            <person name="Bashar S."/>
            <person name="Murdock A."/>
            <person name="Patidar R."/>
            <person name="Golding G."/>
            <person name="Farenhorst A."/>
            <person name="Kumar A."/>
        </authorList>
    </citation>
    <scope>NUCLEOTIDE SEQUENCE [LARGE SCALE GENOMIC DNA]</scope>
    <source>
        <strain evidence="10 11">SF002</strain>
    </source>
</reference>
<evidence type="ECO:0000256" key="5">
    <source>
        <dbReference type="ARBA" id="ARBA00031395"/>
    </source>
</evidence>
<dbReference type="InterPro" id="IPR027266">
    <property type="entry name" value="TrmE/GcvT-like"/>
</dbReference>
<dbReference type="Gene3D" id="3.30.1360.120">
    <property type="entry name" value="Probable tRNA modification gtpase trme, domain 1"/>
    <property type="match status" value="1"/>
</dbReference>
<dbReference type="PANTHER" id="PTHR43757">
    <property type="entry name" value="AMINOMETHYLTRANSFERASE"/>
    <property type="match status" value="1"/>
</dbReference>
<evidence type="ECO:0000256" key="1">
    <source>
        <dbReference type="ARBA" id="ARBA00008609"/>
    </source>
</evidence>
<accession>A0ABS5MKJ5</accession>
<dbReference type="InterPro" id="IPR022903">
    <property type="entry name" value="GcvT_bac"/>
</dbReference>
<dbReference type="NCBIfam" id="TIGR00528">
    <property type="entry name" value="gcvT"/>
    <property type="match status" value="1"/>
</dbReference>
<evidence type="ECO:0000313" key="11">
    <source>
        <dbReference type="Proteomes" id="UP000681586"/>
    </source>
</evidence>
<dbReference type="Pfam" id="PF08669">
    <property type="entry name" value="GCV_T_C"/>
    <property type="match status" value="1"/>
</dbReference>
<evidence type="ECO:0000256" key="2">
    <source>
        <dbReference type="ARBA" id="ARBA00012616"/>
    </source>
</evidence>
<feature type="domain" description="GCVT N-terminal" evidence="8">
    <location>
        <begin position="10"/>
        <end position="259"/>
    </location>
</feature>
<protein>
    <recommendedName>
        <fullName evidence="2 7">Aminomethyltransferase</fullName>
        <ecNumber evidence="2 7">2.1.2.10</ecNumber>
    </recommendedName>
    <alternativeName>
        <fullName evidence="5 7">Glycine cleavage system T protein</fullName>
    </alternativeName>
</protein>
<evidence type="ECO:0000259" key="8">
    <source>
        <dbReference type="Pfam" id="PF01571"/>
    </source>
</evidence>
<comment type="function">
    <text evidence="7">The glycine cleavage system catalyzes the degradation of glycine.</text>
</comment>
<dbReference type="NCBIfam" id="NF001567">
    <property type="entry name" value="PRK00389.1"/>
    <property type="match status" value="1"/>
</dbReference>
<dbReference type="GO" id="GO:0004047">
    <property type="term" value="F:aminomethyltransferase activity"/>
    <property type="evidence" value="ECO:0007669"/>
    <property type="project" value="UniProtKB-EC"/>
</dbReference>
<dbReference type="Gene3D" id="3.30.70.1400">
    <property type="entry name" value="Aminomethyltransferase beta-barrel domains"/>
    <property type="match status" value="1"/>
</dbReference>
<evidence type="ECO:0000256" key="3">
    <source>
        <dbReference type="ARBA" id="ARBA00022576"/>
    </source>
</evidence>
<evidence type="ECO:0000256" key="4">
    <source>
        <dbReference type="ARBA" id="ARBA00022679"/>
    </source>
</evidence>
<dbReference type="Proteomes" id="UP000681586">
    <property type="component" value="Unassembled WGS sequence"/>
</dbReference>
<evidence type="ECO:0000256" key="6">
    <source>
        <dbReference type="ARBA" id="ARBA00047665"/>
    </source>
</evidence>
<keyword evidence="4 7" id="KW-0808">Transferase</keyword>
<evidence type="ECO:0000256" key="7">
    <source>
        <dbReference type="HAMAP-Rule" id="MF_00259"/>
    </source>
</evidence>
<proteinExistence type="inferred from homology"/>
<comment type="catalytic activity">
    <reaction evidence="6 7">
        <text>N(6)-[(R)-S(8)-aminomethyldihydrolipoyl]-L-lysyl-[protein] + (6S)-5,6,7,8-tetrahydrofolate = N(6)-[(R)-dihydrolipoyl]-L-lysyl-[protein] + (6R)-5,10-methylene-5,6,7,8-tetrahydrofolate + NH4(+)</text>
        <dbReference type="Rhea" id="RHEA:16945"/>
        <dbReference type="Rhea" id="RHEA-COMP:10475"/>
        <dbReference type="Rhea" id="RHEA-COMP:10492"/>
        <dbReference type="ChEBI" id="CHEBI:15636"/>
        <dbReference type="ChEBI" id="CHEBI:28938"/>
        <dbReference type="ChEBI" id="CHEBI:57453"/>
        <dbReference type="ChEBI" id="CHEBI:83100"/>
        <dbReference type="ChEBI" id="CHEBI:83143"/>
        <dbReference type="EC" id="2.1.2.10"/>
    </reaction>
</comment>
<dbReference type="InterPro" id="IPR028896">
    <property type="entry name" value="GcvT/YgfZ/DmdA"/>
</dbReference>
<organism evidence="10 11">
    <name type="scientific">Mammaliicoccus fleurettii</name>
    <dbReference type="NCBI Taxonomy" id="150056"/>
    <lineage>
        <taxon>Bacteria</taxon>
        <taxon>Bacillati</taxon>
        <taxon>Bacillota</taxon>
        <taxon>Bacilli</taxon>
        <taxon>Bacillales</taxon>
        <taxon>Staphylococcaceae</taxon>
        <taxon>Mammaliicoccus</taxon>
    </lineage>
</organism>
<dbReference type="EC" id="2.1.2.10" evidence="2 7"/>
<dbReference type="EMBL" id="JAGXBM010000002">
    <property type="protein sequence ID" value="MBS3696421.1"/>
    <property type="molecule type" value="Genomic_DNA"/>
</dbReference>
<keyword evidence="3 7" id="KW-0032">Aminotransferase</keyword>
<dbReference type="HAMAP" id="MF_00259">
    <property type="entry name" value="GcvT"/>
    <property type="match status" value="1"/>
</dbReference>
<dbReference type="PANTHER" id="PTHR43757:SF2">
    <property type="entry name" value="AMINOMETHYLTRANSFERASE, MITOCHONDRIAL"/>
    <property type="match status" value="1"/>
</dbReference>
<keyword evidence="11" id="KW-1185">Reference proteome</keyword>
<dbReference type="Gene3D" id="4.10.1250.10">
    <property type="entry name" value="Aminomethyltransferase fragment"/>
    <property type="match status" value="1"/>
</dbReference>
<dbReference type="InterPro" id="IPR006223">
    <property type="entry name" value="GcvT"/>
</dbReference>
<name>A0ABS5MKJ5_9STAP</name>
<comment type="subunit">
    <text evidence="7">The glycine cleavage system is composed of four proteins: P, T, L and H.</text>
</comment>
<gene>
    <name evidence="7 10" type="primary">gcvT</name>
    <name evidence="10" type="ORF">JJQ58_02845</name>
</gene>
<sequence length="362" mass="40133">MTTELKKTPLYQTYIDQGAKVIDFSGWALPVQFSSIKEEHNAVRTKVGIFDVSHMGEIIVTGEEADQFVQYALTNDSSILNETKAQYTTLCNEKGGVVDDLVIYKLDESVYFLVVNAGNTDIDFEWLQKIEGFNVNIENKSSEYGQLAIQGPEARDLVQKLVDVNVSEMKMFEFQQKVSLFGKEVILSQSGYTGEDGFEVYCQSEDTKEIWDGFISEGVVPCGLGARDTLRLEAALPLHGQDLSEQITPYEAGIGFAVKPLIEADFIGKSVLKDQKENGAERKSIGIEMIDKGIPRTDYKILDADSNEIGYVTSGTQSPSTGKAIAMGLIKKEAFELGKDILIQVRKRQVKAKIVKKSSFKS</sequence>
<feature type="domain" description="Aminomethyltransferase C-terminal" evidence="9">
    <location>
        <begin position="282"/>
        <end position="360"/>
    </location>
</feature>
<dbReference type="SUPFAM" id="SSF103025">
    <property type="entry name" value="Folate-binding domain"/>
    <property type="match status" value="1"/>
</dbReference>
<dbReference type="SUPFAM" id="SSF101790">
    <property type="entry name" value="Aminomethyltransferase beta-barrel domain"/>
    <property type="match status" value="1"/>
</dbReference>
<dbReference type="Pfam" id="PF01571">
    <property type="entry name" value="GCV_T"/>
    <property type="match status" value="1"/>
</dbReference>
<comment type="similarity">
    <text evidence="1 7">Belongs to the GcvT family.</text>
</comment>
<dbReference type="InterPro" id="IPR013977">
    <property type="entry name" value="GcvT_C"/>
</dbReference>
<dbReference type="Gene3D" id="2.40.30.110">
    <property type="entry name" value="Aminomethyltransferase beta-barrel domains"/>
    <property type="match status" value="1"/>
</dbReference>